<keyword evidence="6" id="KW-1185">Reference proteome</keyword>
<dbReference type="PATRIC" id="fig|411473.3.peg.2759"/>
<dbReference type="GO" id="GO:0005975">
    <property type="term" value="P:carbohydrate metabolic process"/>
    <property type="evidence" value="ECO:0007669"/>
    <property type="project" value="TreeGrafter"/>
</dbReference>
<dbReference type="GO" id="GO:0005829">
    <property type="term" value="C:cytosol"/>
    <property type="evidence" value="ECO:0007669"/>
    <property type="project" value="TreeGrafter"/>
</dbReference>
<sequence>MTPQLIYNHSIEDSDIHNLCEDLVQYSDIAPKYYERFDVKRGLRNADGSGVIAGITRICMVHGYVMSEGERQPIPGQLIYRGYDINDLIENAEREDRYVFEEVAYLLLFGRLPNGADLERMTRSLGVRRELPPGFLVDSIMQSPSNNIMNKLARSILSLYSYSDVTENTTIEDEMSIALDLIAKMPILMDGAYQAKRHKYDNASLIMHPLRPEENTAESILSLIRNDRSYTKAEAQLLDTLLALHADHGGGNNSTFACRVATSSGTDPFAAYTSAINSLKGPRHGGANIKVIQMLDDIKAHVAHWENEGEVADYLTKILRKEANDGSGLIYGMGHAVYTLSDPRAVILKRKAMALAAGKEIEREFRLLDTVEKLTPELMKSVRGNDKVVCANVDMYSGLVYRMLGIPDELFTPLFATARMVGWAAHRMEELLTGKRIIRPAYKAIAKSKEYVPLCDR</sequence>
<dbReference type="InterPro" id="IPR002020">
    <property type="entry name" value="Citrate_synthase"/>
</dbReference>
<evidence type="ECO:0000256" key="1">
    <source>
        <dbReference type="ARBA" id="ARBA00005163"/>
    </source>
</evidence>
<dbReference type="EC" id="2.3.3.16" evidence="3"/>
<dbReference type="UniPathway" id="UPA00223"/>
<reference evidence="5 6" key="1">
    <citation type="submission" date="2013-07" db="EMBL/GenBank/DDBJ databases">
        <authorList>
            <person name="Weinstock G."/>
            <person name="Sodergren E."/>
            <person name="Wylie T."/>
            <person name="Fulton L."/>
            <person name="Fulton R."/>
            <person name="Fronick C."/>
            <person name="O'Laughlin M."/>
            <person name="Godfrey J."/>
            <person name="Miner T."/>
            <person name="Herter B."/>
            <person name="Appelbaum E."/>
            <person name="Cordes M."/>
            <person name="Lek S."/>
            <person name="Wollam A."/>
            <person name="Pepin K.H."/>
            <person name="Palsikar V.B."/>
            <person name="Mitreva M."/>
            <person name="Wilson R.K."/>
        </authorList>
    </citation>
    <scope>NUCLEOTIDE SEQUENCE [LARGE SCALE GENOMIC DNA]</scope>
    <source>
        <strain evidence="5 6">ATCC 27760</strain>
    </source>
</reference>
<name>U2K5I5_9FIRM</name>
<evidence type="ECO:0000256" key="4">
    <source>
        <dbReference type="ARBA" id="ARBA00022679"/>
    </source>
</evidence>
<accession>U2K5I5</accession>
<dbReference type="Pfam" id="PF00285">
    <property type="entry name" value="Citrate_synt"/>
    <property type="match status" value="1"/>
</dbReference>
<comment type="similarity">
    <text evidence="2">Belongs to the citrate synthase family.</text>
</comment>
<dbReference type="Proteomes" id="UP000016662">
    <property type="component" value="Unassembled WGS sequence"/>
</dbReference>
<evidence type="ECO:0000313" key="6">
    <source>
        <dbReference type="Proteomes" id="UP000016662"/>
    </source>
</evidence>
<dbReference type="NCBIfam" id="NF010635">
    <property type="entry name" value="PRK14032.1"/>
    <property type="match status" value="1"/>
</dbReference>
<comment type="pathway">
    <text evidence="1">Carbohydrate metabolism; tricarboxylic acid cycle.</text>
</comment>
<dbReference type="PANTHER" id="PTHR11739">
    <property type="entry name" value="CITRATE SYNTHASE"/>
    <property type="match status" value="1"/>
</dbReference>
<dbReference type="OrthoDB" id="9800864at2"/>
<dbReference type="InterPro" id="IPR016143">
    <property type="entry name" value="Citrate_synth-like_sm_a-sub"/>
</dbReference>
<dbReference type="InterPro" id="IPR036969">
    <property type="entry name" value="Citrate_synthase_sf"/>
</dbReference>
<evidence type="ECO:0000256" key="2">
    <source>
        <dbReference type="ARBA" id="ARBA00010566"/>
    </source>
</evidence>
<dbReference type="PANTHER" id="PTHR11739:SF4">
    <property type="entry name" value="CITRATE SYNTHASE, PEROXISOMAL"/>
    <property type="match status" value="1"/>
</dbReference>
<dbReference type="STRING" id="411473.RUMCAL_03293"/>
<evidence type="ECO:0000313" key="5">
    <source>
        <dbReference type="EMBL" id="ERJ87522.1"/>
    </source>
</evidence>
<keyword evidence="4" id="KW-0808">Transferase</keyword>
<dbReference type="Gene3D" id="1.10.230.10">
    <property type="entry name" value="Cytochrome P450-Terp, domain 2"/>
    <property type="match status" value="1"/>
</dbReference>
<dbReference type="RefSeq" id="WP_021681603.1">
    <property type="nucleotide sequence ID" value="NZ_KI260358.1"/>
</dbReference>
<proteinExistence type="inferred from homology"/>
<gene>
    <name evidence="5" type="ORF">RUMCAL_03293</name>
</gene>
<organism evidence="5 6">
    <name type="scientific">Ruminococcus callidus ATCC 27760</name>
    <dbReference type="NCBI Taxonomy" id="411473"/>
    <lineage>
        <taxon>Bacteria</taxon>
        <taxon>Bacillati</taxon>
        <taxon>Bacillota</taxon>
        <taxon>Clostridia</taxon>
        <taxon>Eubacteriales</taxon>
        <taxon>Oscillospiraceae</taxon>
        <taxon>Ruminococcus</taxon>
    </lineage>
</organism>
<dbReference type="GO" id="GO:0006099">
    <property type="term" value="P:tricarboxylic acid cycle"/>
    <property type="evidence" value="ECO:0007669"/>
    <property type="project" value="UniProtKB-UniPathway"/>
</dbReference>
<evidence type="ECO:0000256" key="3">
    <source>
        <dbReference type="ARBA" id="ARBA00012972"/>
    </source>
</evidence>
<dbReference type="PRINTS" id="PR00143">
    <property type="entry name" value="CITRTSNTHASE"/>
</dbReference>
<dbReference type="GO" id="GO:0036440">
    <property type="term" value="F:citrate synthase activity"/>
    <property type="evidence" value="ECO:0007669"/>
    <property type="project" value="UniProtKB-EC"/>
</dbReference>
<dbReference type="EMBL" id="AWVF01000440">
    <property type="protein sequence ID" value="ERJ87522.1"/>
    <property type="molecule type" value="Genomic_DNA"/>
</dbReference>
<dbReference type="eggNOG" id="COG0372">
    <property type="taxonomic scope" value="Bacteria"/>
</dbReference>
<dbReference type="HOGENOM" id="CLU_025068_2_2_9"/>
<comment type="caution">
    <text evidence="5">The sequence shown here is derived from an EMBL/GenBank/DDBJ whole genome shotgun (WGS) entry which is preliminary data.</text>
</comment>
<dbReference type="AlphaFoldDB" id="U2K5I5"/>
<dbReference type="InterPro" id="IPR016142">
    <property type="entry name" value="Citrate_synth-like_lrg_a-sub"/>
</dbReference>
<dbReference type="Gene3D" id="1.10.580.10">
    <property type="entry name" value="Citrate Synthase, domain 1"/>
    <property type="match status" value="1"/>
</dbReference>
<dbReference type="SUPFAM" id="SSF48256">
    <property type="entry name" value="Citrate synthase"/>
    <property type="match status" value="1"/>
</dbReference>
<protein>
    <recommendedName>
        <fullName evidence="3">citrate synthase (unknown stereospecificity)</fullName>
        <ecNumber evidence="3">2.3.3.16</ecNumber>
    </recommendedName>
</protein>